<organism evidence="2 3">
    <name type="scientific">Nitzschia inconspicua</name>
    <dbReference type="NCBI Taxonomy" id="303405"/>
    <lineage>
        <taxon>Eukaryota</taxon>
        <taxon>Sar</taxon>
        <taxon>Stramenopiles</taxon>
        <taxon>Ochrophyta</taxon>
        <taxon>Bacillariophyta</taxon>
        <taxon>Bacillariophyceae</taxon>
        <taxon>Bacillariophycidae</taxon>
        <taxon>Bacillariales</taxon>
        <taxon>Bacillariaceae</taxon>
        <taxon>Nitzschia</taxon>
    </lineage>
</organism>
<dbReference type="Proteomes" id="UP000693970">
    <property type="component" value="Unassembled WGS sequence"/>
</dbReference>
<feature type="compositionally biased region" description="Low complexity" evidence="1">
    <location>
        <begin position="296"/>
        <end position="315"/>
    </location>
</feature>
<name>A0A9K3PSA7_9STRA</name>
<comment type="caution">
    <text evidence="2">The sequence shown here is derived from an EMBL/GenBank/DDBJ whole genome shotgun (WGS) entry which is preliminary data.</text>
</comment>
<evidence type="ECO:0000256" key="1">
    <source>
        <dbReference type="SAM" id="MobiDB-lite"/>
    </source>
</evidence>
<dbReference type="OrthoDB" id="49167at2759"/>
<dbReference type="EMBL" id="JAGRRH010000014">
    <property type="protein sequence ID" value="KAG7358015.1"/>
    <property type="molecule type" value="Genomic_DNA"/>
</dbReference>
<feature type="compositionally biased region" description="Basic and acidic residues" evidence="1">
    <location>
        <begin position="8"/>
        <end position="18"/>
    </location>
</feature>
<keyword evidence="3" id="KW-1185">Reference proteome</keyword>
<evidence type="ECO:0000313" key="3">
    <source>
        <dbReference type="Proteomes" id="UP000693970"/>
    </source>
</evidence>
<gene>
    <name evidence="2" type="ORF">IV203_014602</name>
</gene>
<reference evidence="2" key="1">
    <citation type="journal article" date="2021" name="Sci. Rep.">
        <title>Diploid genomic architecture of Nitzschia inconspicua, an elite biomass production diatom.</title>
        <authorList>
            <person name="Oliver A."/>
            <person name="Podell S."/>
            <person name="Pinowska A."/>
            <person name="Traller J.C."/>
            <person name="Smith S.R."/>
            <person name="McClure R."/>
            <person name="Beliaev A."/>
            <person name="Bohutskyi P."/>
            <person name="Hill E.A."/>
            <person name="Rabines A."/>
            <person name="Zheng H."/>
            <person name="Allen L.Z."/>
            <person name="Kuo A."/>
            <person name="Grigoriev I.V."/>
            <person name="Allen A.E."/>
            <person name="Hazlebeck D."/>
            <person name="Allen E.E."/>
        </authorList>
    </citation>
    <scope>NUCLEOTIDE SEQUENCE</scope>
    <source>
        <strain evidence="2">Hildebrandi</strain>
    </source>
</reference>
<accession>A0A9K3PSA7</accession>
<proteinExistence type="predicted"/>
<dbReference type="AlphaFoldDB" id="A0A9K3PSA7"/>
<protein>
    <submittedName>
        <fullName evidence="2">Uncharacterized protein</fullName>
    </submittedName>
</protein>
<feature type="region of interest" description="Disordered" evidence="1">
    <location>
        <begin position="1"/>
        <end position="138"/>
    </location>
</feature>
<reference evidence="2" key="2">
    <citation type="submission" date="2021-04" db="EMBL/GenBank/DDBJ databases">
        <authorList>
            <person name="Podell S."/>
        </authorList>
    </citation>
    <scope>NUCLEOTIDE SEQUENCE</scope>
    <source>
        <strain evidence="2">Hildebrandi</strain>
    </source>
</reference>
<feature type="compositionally biased region" description="Low complexity" evidence="1">
    <location>
        <begin position="20"/>
        <end position="33"/>
    </location>
</feature>
<feature type="region of interest" description="Disordered" evidence="1">
    <location>
        <begin position="296"/>
        <end position="341"/>
    </location>
</feature>
<evidence type="ECO:0000313" key="2">
    <source>
        <dbReference type="EMBL" id="KAG7358015.1"/>
    </source>
</evidence>
<feature type="compositionally biased region" description="Low complexity" evidence="1">
    <location>
        <begin position="53"/>
        <end position="80"/>
    </location>
</feature>
<sequence>MTSTPPSMKDDGPPKEEEATLSSTTTASSESVPIPVPSVPPRNNKLAAMVQRAAAATAAAATTTTTSSSDVPSADSFSGSAPDLASIPTQSQPVQPRSASTAGGGRGSNKLAALAARQQKQDDTPAAASTMKPKAGKNLGNVINSSSAIQQQQQQQAQKEEEQKLVCPEEIAQQKADHLVRLQVQMKKRHQLLDNLDQAEELTCRLLSIAAQTMDVLQDVHWATTGQEALSDLSSAYSNTIQAIHPLVCGDDAGNLVKAYQNHGKETQQSMYAARLEYRLAKERLQVIQAFAQLEQEQQEHQQQQQQQQKQKQQKTFNTDRDTDEGSVMGRKRTLDETQVS</sequence>